<name>A0A017SKX9_ASPRC</name>
<dbReference type="EMBL" id="KK088417">
    <property type="protein sequence ID" value="EYE96965.1"/>
    <property type="molecule type" value="Genomic_DNA"/>
</dbReference>
<proteinExistence type="predicted"/>
<protein>
    <submittedName>
        <fullName evidence="1">Uncharacterized protein</fullName>
    </submittedName>
</protein>
<evidence type="ECO:0000313" key="1">
    <source>
        <dbReference type="EMBL" id="EYE96965.1"/>
    </source>
</evidence>
<dbReference type="Proteomes" id="UP000019804">
    <property type="component" value="Unassembled WGS sequence"/>
</dbReference>
<dbReference type="HOGENOM" id="CLU_2145343_0_0_1"/>
<sequence>MCTRTNTKYPIRVFSADTQWDALCYDAQHNRVPRITTRPVKPSIRTARSTITRFTRLRSLDYGCYYNRRAIATATATAMAVLLALVTRNQGRTAVYASFSHLCFQPRYHHTT</sequence>
<gene>
    <name evidence="1" type="ORF">EURHEDRAFT_345326</name>
</gene>
<keyword evidence="2" id="KW-1185">Reference proteome</keyword>
<evidence type="ECO:0000313" key="2">
    <source>
        <dbReference type="Proteomes" id="UP000019804"/>
    </source>
</evidence>
<organism evidence="1 2">
    <name type="scientific">Aspergillus ruber (strain CBS 135680)</name>
    <dbReference type="NCBI Taxonomy" id="1388766"/>
    <lineage>
        <taxon>Eukaryota</taxon>
        <taxon>Fungi</taxon>
        <taxon>Dikarya</taxon>
        <taxon>Ascomycota</taxon>
        <taxon>Pezizomycotina</taxon>
        <taxon>Eurotiomycetes</taxon>
        <taxon>Eurotiomycetidae</taxon>
        <taxon>Eurotiales</taxon>
        <taxon>Aspergillaceae</taxon>
        <taxon>Aspergillus</taxon>
        <taxon>Aspergillus subgen. Aspergillus</taxon>
    </lineage>
</organism>
<accession>A0A017SKX9</accession>
<dbReference type="RefSeq" id="XP_040640653.1">
    <property type="nucleotide sequence ID" value="XM_040778420.1"/>
</dbReference>
<dbReference type="AlphaFoldDB" id="A0A017SKX9"/>
<reference evidence="2" key="1">
    <citation type="journal article" date="2014" name="Nat. Commun.">
        <title>Genomic adaptations of the halophilic Dead Sea filamentous fungus Eurotium rubrum.</title>
        <authorList>
            <person name="Kis-Papo T."/>
            <person name="Weig A.R."/>
            <person name="Riley R."/>
            <person name="Persoh D."/>
            <person name="Salamov A."/>
            <person name="Sun H."/>
            <person name="Lipzen A."/>
            <person name="Wasser S.P."/>
            <person name="Rambold G."/>
            <person name="Grigoriev I.V."/>
            <person name="Nevo E."/>
        </authorList>
    </citation>
    <scope>NUCLEOTIDE SEQUENCE [LARGE SCALE GENOMIC DNA]</scope>
    <source>
        <strain evidence="2">CBS 135680</strain>
    </source>
</reference>
<dbReference type="GeneID" id="63693544"/>